<dbReference type="InterPro" id="IPR000653">
    <property type="entry name" value="DegT/StrS_aminotransferase"/>
</dbReference>
<sequence length="375" mass="43203">MIIPFIDLFAQYHSIKKEVDSAIQKVINSSDFVQGEEVDKFEIEFADYLNIKNCITLNSGTDALTIGLRALDLSPGDEIIIPTYNFIAAAVAAIENRLKPVFVDVDPHDFGMNLEDLEKKINPRTKAIIVVHLFGQPDKISEIRQVIKKSGRKIYLIEDACQAHGAKYKGRKVGSFGNFSVFSFYPTKNLGAFGDGGAILTNDTILARKFRLIKQYGQKKRYFSEIFGINSRLDSIQAAVLRVKLKHLDKWNSKRILLANLYFKYFAESKIQIKTPRVFKERKSVYHLFVIRASKRDELKEFLDRKGIKSMVHYPQSLHQQKVYKYLGYKKGDFPNAEKITKQNLSIPIYPELKKQKIRQIVDEINSFYYSRIPL</sequence>
<dbReference type="PIRSF" id="PIRSF000390">
    <property type="entry name" value="PLP_StrS"/>
    <property type="match status" value="1"/>
</dbReference>
<dbReference type="GO" id="GO:0000271">
    <property type="term" value="P:polysaccharide biosynthetic process"/>
    <property type="evidence" value="ECO:0007669"/>
    <property type="project" value="TreeGrafter"/>
</dbReference>
<organism evidence="6 7">
    <name type="scientific">Candidatus Roizmanbacteria bacterium RIFCSPLOWO2_01_FULL_37_12</name>
    <dbReference type="NCBI Taxonomy" id="1802056"/>
    <lineage>
        <taxon>Bacteria</taxon>
        <taxon>Candidatus Roizmaniibacteriota</taxon>
    </lineage>
</organism>
<feature type="active site" description="Proton acceptor" evidence="3">
    <location>
        <position position="188"/>
    </location>
</feature>
<evidence type="ECO:0008006" key="8">
    <source>
        <dbReference type="Google" id="ProtNLM"/>
    </source>
</evidence>
<evidence type="ECO:0000256" key="4">
    <source>
        <dbReference type="PIRSR" id="PIRSR000390-2"/>
    </source>
</evidence>
<dbReference type="GO" id="GO:0008483">
    <property type="term" value="F:transaminase activity"/>
    <property type="evidence" value="ECO:0007669"/>
    <property type="project" value="TreeGrafter"/>
</dbReference>
<reference evidence="6 7" key="1">
    <citation type="journal article" date="2016" name="Nat. Commun.">
        <title>Thousands of microbial genomes shed light on interconnected biogeochemical processes in an aquifer system.</title>
        <authorList>
            <person name="Anantharaman K."/>
            <person name="Brown C.T."/>
            <person name="Hug L.A."/>
            <person name="Sharon I."/>
            <person name="Castelle C.J."/>
            <person name="Probst A.J."/>
            <person name="Thomas B.C."/>
            <person name="Singh A."/>
            <person name="Wilkins M.J."/>
            <person name="Karaoz U."/>
            <person name="Brodie E.L."/>
            <person name="Williams K.H."/>
            <person name="Hubbard S.S."/>
            <person name="Banfield J.F."/>
        </authorList>
    </citation>
    <scope>NUCLEOTIDE SEQUENCE [LARGE SCALE GENOMIC DNA]</scope>
</reference>
<dbReference type="SUPFAM" id="SSF53383">
    <property type="entry name" value="PLP-dependent transferases"/>
    <property type="match status" value="1"/>
</dbReference>
<dbReference type="Proteomes" id="UP000177698">
    <property type="component" value="Unassembled WGS sequence"/>
</dbReference>
<evidence type="ECO:0000313" key="7">
    <source>
        <dbReference type="Proteomes" id="UP000177698"/>
    </source>
</evidence>
<evidence type="ECO:0000256" key="3">
    <source>
        <dbReference type="PIRSR" id="PIRSR000390-1"/>
    </source>
</evidence>
<accession>A0A1F7IAC0</accession>
<protein>
    <recommendedName>
        <fullName evidence="8">Transcriptional regulator</fullName>
    </recommendedName>
</protein>
<comment type="caution">
    <text evidence="6">The sequence shown here is derived from an EMBL/GenBank/DDBJ whole genome shotgun (WGS) entry which is preliminary data.</text>
</comment>
<dbReference type="Gene3D" id="3.40.640.10">
    <property type="entry name" value="Type I PLP-dependent aspartate aminotransferase-like (Major domain)"/>
    <property type="match status" value="1"/>
</dbReference>
<comment type="similarity">
    <text evidence="2 5">Belongs to the DegT/DnrJ/EryC1 family.</text>
</comment>
<gene>
    <name evidence="6" type="ORF">A2954_02850</name>
</gene>
<dbReference type="GO" id="GO:0030170">
    <property type="term" value="F:pyridoxal phosphate binding"/>
    <property type="evidence" value="ECO:0007669"/>
    <property type="project" value="TreeGrafter"/>
</dbReference>
<evidence type="ECO:0000256" key="5">
    <source>
        <dbReference type="RuleBase" id="RU004508"/>
    </source>
</evidence>
<dbReference type="InterPro" id="IPR015424">
    <property type="entry name" value="PyrdxlP-dep_Trfase"/>
</dbReference>
<dbReference type="STRING" id="1802056.A2954_02850"/>
<dbReference type="Pfam" id="PF01041">
    <property type="entry name" value="DegT_DnrJ_EryC1"/>
    <property type="match status" value="1"/>
</dbReference>
<keyword evidence="1 4" id="KW-0663">Pyridoxal phosphate</keyword>
<feature type="modified residue" description="N6-(pyridoxal phosphate)lysine" evidence="4">
    <location>
        <position position="188"/>
    </location>
</feature>
<dbReference type="CDD" id="cd00616">
    <property type="entry name" value="AHBA_syn"/>
    <property type="match status" value="1"/>
</dbReference>
<name>A0A1F7IAC0_9BACT</name>
<dbReference type="PANTHER" id="PTHR30244">
    <property type="entry name" value="TRANSAMINASE"/>
    <property type="match status" value="1"/>
</dbReference>
<dbReference type="AlphaFoldDB" id="A0A1F7IAC0"/>
<dbReference type="InterPro" id="IPR015422">
    <property type="entry name" value="PyrdxlP-dep_Trfase_small"/>
</dbReference>
<dbReference type="PANTHER" id="PTHR30244:SF36">
    <property type="entry name" value="3-OXO-GLUCOSE-6-PHOSPHATE:GLUTAMATE AMINOTRANSFERASE"/>
    <property type="match status" value="1"/>
</dbReference>
<dbReference type="EMBL" id="MGAG01000026">
    <property type="protein sequence ID" value="OGK40315.1"/>
    <property type="molecule type" value="Genomic_DNA"/>
</dbReference>
<dbReference type="Gene3D" id="3.90.1150.10">
    <property type="entry name" value="Aspartate Aminotransferase, domain 1"/>
    <property type="match status" value="1"/>
</dbReference>
<evidence type="ECO:0000313" key="6">
    <source>
        <dbReference type="EMBL" id="OGK40315.1"/>
    </source>
</evidence>
<evidence type="ECO:0000256" key="2">
    <source>
        <dbReference type="ARBA" id="ARBA00037999"/>
    </source>
</evidence>
<dbReference type="InterPro" id="IPR015421">
    <property type="entry name" value="PyrdxlP-dep_Trfase_major"/>
</dbReference>
<evidence type="ECO:0000256" key="1">
    <source>
        <dbReference type="ARBA" id="ARBA00022898"/>
    </source>
</evidence>
<proteinExistence type="inferred from homology"/>